<accession>A0A1B2HDR4</accession>
<evidence type="ECO:0000256" key="1">
    <source>
        <dbReference type="SAM" id="MobiDB-lite"/>
    </source>
</evidence>
<gene>
    <name evidence="3" type="ORF">BBK82_07015</name>
</gene>
<name>A0A1B2HDR4_9PSEU</name>
<evidence type="ECO:0000313" key="4">
    <source>
        <dbReference type="Proteomes" id="UP000093053"/>
    </source>
</evidence>
<feature type="chain" id="PRO_5038966037" description="DUF1795 domain-containing protein" evidence="2">
    <location>
        <begin position="24"/>
        <end position="328"/>
    </location>
</feature>
<feature type="signal peptide" evidence="2">
    <location>
        <begin position="1"/>
        <end position="23"/>
    </location>
</feature>
<proteinExistence type="predicted"/>
<dbReference type="AlphaFoldDB" id="A0A1B2HDR4"/>
<evidence type="ECO:0008006" key="5">
    <source>
        <dbReference type="Google" id="ProtNLM"/>
    </source>
</evidence>
<feature type="compositionally biased region" description="Low complexity" evidence="1">
    <location>
        <begin position="26"/>
        <end position="45"/>
    </location>
</feature>
<dbReference type="KEGG" id="led:BBK82_07015"/>
<evidence type="ECO:0000313" key="3">
    <source>
        <dbReference type="EMBL" id="ANZ35870.1"/>
    </source>
</evidence>
<dbReference type="EMBL" id="CP016793">
    <property type="protein sequence ID" value="ANZ35870.1"/>
    <property type="molecule type" value="Genomic_DNA"/>
</dbReference>
<dbReference type="PROSITE" id="PS51257">
    <property type="entry name" value="PROKAR_LIPOPROTEIN"/>
    <property type="match status" value="1"/>
</dbReference>
<keyword evidence="4" id="KW-1185">Reference proteome</keyword>
<keyword evidence="2" id="KW-0732">Signal</keyword>
<sequence length="328" mass="33489">MPVSRALPVAVVVAVLVAGCSPAGDGAAGPSSTAASGPATSSAAPVEGDDYVAIPRTNILLRPPAGMEVDASLPGLSRGAGSRTSVLVIEQQIKGKSGQDALTEVAGAFRTEKSKAQGLEMGEARNVAVAGHPAVATTGTQRMGGVTFVKAFVALAVGEKIVMMNASVEPGDPLSAEAVLEVLSGARWGQEVAPGGFGFDLTAAPGYQRNEGSGAITFTLGEGVKAARLIAAPSLGVGAVPFDRRRDFANERFGKLPHSPSAESVQEVRIAGKPGFELTGRNSESRTVYMVILYTDAGYVVLAGDFDPAGQPDQLPAFRSMAQSLVVQ</sequence>
<reference evidence="3 4" key="1">
    <citation type="submission" date="2016-07" db="EMBL/GenBank/DDBJ databases">
        <title>Complete genome sequence of the Lentzea guizhouensis DHS C013.</title>
        <authorList>
            <person name="Cao C."/>
        </authorList>
    </citation>
    <scope>NUCLEOTIDE SEQUENCE [LARGE SCALE GENOMIC DNA]</scope>
    <source>
        <strain evidence="3 4">DHS C013</strain>
    </source>
</reference>
<feature type="region of interest" description="Disordered" evidence="1">
    <location>
        <begin position="26"/>
        <end position="48"/>
    </location>
</feature>
<dbReference type="Proteomes" id="UP000093053">
    <property type="component" value="Chromosome"/>
</dbReference>
<protein>
    <recommendedName>
        <fullName evidence="5">DUF1795 domain-containing protein</fullName>
    </recommendedName>
</protein>
<evidence type="ECO:0000256" key="2">
    <source>
        <dbReference type="SAM" id="SignalP"/>
    </source>
</evidence>
<organism evidence="3 4">
    <name type="scientific">Lentzea guizhouensis</name>
    <dbReference type="NCBI Taxonomy" id="1586287"/>
    <lineage>
        <taxon>Bacteria</taxon>
        <taxon>Bacillati</taxon>
        <taxon>Actinomycetota</taxon>
        <taxon>Actinomycetes</taxon>
        <taxon>Pseudonocardiales</taxon>
        <taxon>Pseudonocardiaceae</taxon>
        <taxon>Lentzea</taxon>
    </lineage>
</organism>